<evidence type="ECO:0000313" key="3">
    <source>
        <dbReference type="Proteomes" id="UP000620124"/>
    </source>
</evidence>
<organism evidence="2 3">
    <name type="scientific">Mycena venus</name>
    <dbReference type="NCBI Taxonomy" id="2733690"/>
    <lineage>
        <taxon>Eukaryota</taxon>
        <taxon>Fungi</taxon>
        <taxon>Dikarya</taxon>
        <taxon>Basidiomycota</taxon>
        <taxon>Agaricomycotina</taxon>
        <taxon>Agaricomycetes</taxon>
        <taxon>Agaricomycetidae</taxon>
        <taxon>Agaricales</taxon>
        <taxon>Marasmiineae</taxon>
        <taxon>Mycenaceae</taxon>
        <taxon>Mycena</taxon>
    </lineage>
</organism>
<keyword evidence="3" id="KW-1185">Reference proteome</keyword>
<proteinExistence type="predicted"/>
<name>A0A8H6XS96_9AGAR</name>
<reference evidence="2" key="1">
    <citation type="submission" date="2020-05" db="EMBL/GenBank/DDBJ databases">
        <title>Mycena genomes resolve the evolution of fungal bioluminescence.</title>
        <authorList>
            <person name="Tsai I.J."/>
        </authorList>
    </citation>
    <scope>NUCLEOTIDE SEQUENCE</scope>
    <source>
        <strain evidence="2">CCC161011</strain>
    </source>
</reference>
<keyword evidence="1" id="KW-0175">Coiled coil</keyword>
<accession>A0A8H6XS96</accession>
<gene>
    <name evidence="2" type="ORF">MVEN_01570300</name>
</gene>
<evidence type="ECO:0000256" key="1">
    <source>
        <dbReference type="SAM" id="Coils"/>
    </source>
</evidence>
<comment type="caution">
    <text evidence="2">The sequence shown here is derived from an EMBL/GenBank/DDBJ whole genome shotgun (WGS) entry which is preliminary data.</text>
</comment>
<feature type="coiled-coil region" evidence="1">
    <location>
        <begin position="53"/>
        <end position="87"/>
    </location>
</feature>
<dbReference type="Proteomes" id="UP000620124">
    <property type="component" value="Unassembled WGS sequence"/>
</dbReference>
<sequence length="352" mass="40150">MDAFRCSQCGALSSNPSTAAFDISVAAGMRYYTLLHTNEPPEHFETPFIHSVIAKTEARLQCIDDEISKLQEKLDQLEKERASLTGYRTQNNGILSPLRRFPPEVLGEIFSRTLPSLDDEWDRGRFSTEHSPWLLTHINSRWRTIALSTPSLWSQVLIAYTQARDPLTSAYPLSLAEAQLQCAHTLKIHFDGRENGDSRTQIQMFQLLSQHCSKWEELSLFLTSEIAPLLTALRGRLSSLRRLWIQWDPDDHHASDIRTTVESLDCFLTASSLVDVGVNDICRLASTVFPIQQLTRYELFGPWEQHKYVLKLAPNLIEARIQIEFDEEDEKDEGGSFICCTFGACIYRVHDS</sequence>
<dbReference type="EMBL" id="JACAZI010000013">
    <property type="protein sequence ID" value="KAF7345517.1"/>
    <property type="molecule type" value="Genomic_DNA"/>
</dbReference>
<evidence type="ECO:0000313" key="2">
    <source>
        <dbReference type="EMBL" id="KAF7345517.1"/>
    </source>
</evidence>
<dbReference type="OrthoDB" id="3365698at2759"/>
<protein>
    <submittedName>
        <fullName evidence="2">F-box domain-containing protein</fullName>
    </submittedName>
</protein>
<dbReference type="AlphaFoldDB" id="A0A8H6XS96"/>